<dbReference type="InterPro" id="IPR009647">
    <property type="entry name" value="PBP_C"/>
</dbReference>
<dbReference type="Gene3D" id="3.40.710.10">
    <property type="entry name" value="DD-peptidase/beta-lactamase superfamily"/>
    <property type="match status" value="1"/>
</dbReference>
<proteinExistence type="inferred from homology"/>
<evidence type="ECO:0000256" key="8">
    <source>
        <dbReference type="ARBA" id="ARBA00022801"/>
    </source>
</evidence>
<protein>
    <recommendedName>
        <fullName evidence="10">peptidoglycan glycosyltransferase</fullName>
        <ecNumber evidence="10">2.4.99.28</ecNumber>
    </recommendedName>
</protein>
<dbReference type="GO" id="GO:0006508">
    <property type="term" value="P:proteolysis"/>
    <property type="evidence" value="ECO:0007669"/>
    <property type="project" value="UniProtKB-KW"/>
</dbReference>
<evidence type="ECO:0000256" key="12">
    <source>
        <dbReference type="SAM" id="Phobius"/>
    </source>
</evidence>
<dbReference type="Pfam" id="PF00905">
    <property type="entry name" value="Transpeptidase"/>
    <property type="match status" value="1"/>
</dbReference>
<dbReference type="KEGG" id="buy:D8S85_19395"/>
<dbReference type="AlphaFoldDB" id="A0A3S9VY83"/>
<dbReference type="InterPro" id="IPR012338">
    <property type="entry name" value="Beta-lactam/transpept-like"/>
</dbReference>
<keyword evidence="8" id="KW-0378">Hydrolase</keyword>
<dbReference type="SUPFAM" id="SSF56601">
    <property type="entry name" value="beta-lactamase/transpeptidase-like"/>
    <property type="match status" value="1"/>
</dbReference>
<comment type="catalytic activity">
    <reaction evidence="11">
        <text>[GlcNAc-(1-&gt;4)-Mur2Ac(oyl-L-Ala-gamma-D-Glu-L-Lys-D-Ala-D-Ala)](n)-di-trans,octa-cis-undecaprenyl diphosphate + beta-D-GlcNAc-(1-&gt;4)-Mur2Ac(oyl-L-Ala-gamma-D-Glu-L-Lys-D-Ala-D-Ala)-di-trans,octa-cis-undecaprenyl diphosphate = [GlcNAc-(1-&gt;4)-Mur2Ac(oyl-L-Ala-gamma-D-Glu-L-Lys-D-Ala-D-Ala)](n+1)-di-trans,octa-cis-undecaprenyl diphosphate + di-trans,octa-cis-undecaprenyl diphosphate + H(+)</text>
        <dbReference type="Rhea" id="RHEA:23708"/>
        <dbReference type="Rhea" id="RHEA-COMP:9602"/>
        <dbReference type="Rhea" id="RHEA-COMP:9603"/>
        <dbReference type="ChEBI" id="CHEBI:15378"/>
        <dbReference type="ChEBI" id="CHEBI:58405"/>
        <dbReference type="ChEBI" id="CHEBI:60033"/>
        <dbReference type="ChEBI" id="CHEBI:78435"/>
        <dbReference type="EC" id="2.4.99.28"/>
    </reaction>
</comment>
<evidence type="ECO:0000256" key="7">
    <source>
        <dbReference type="ARBA" id="ARBA00022679"/>
    </source>
</evidence>
<evidence type="ECO:0000256" key="9">
    <source>
        <dbReference type="ARBA" id="ARBA00023268"/>
    </source>
</evidence>
<feature type="domain" description="Penicillin-binding C-terminal" evidence="15">
    <location>
        <begin position="659"/>
        <end position="744"/>
    </location>
</feature>
<comment type="similarity">
    <text evidence="2">In the C-terminal section; belongs to the transpeptidase family.</text>
</comment>
<keyword evidence="9" id="KW-0511">Multifunctional enzyme</keyword>
<evidence type="ECO:0000256" key="6">
    <source>
        <dbReference type="ARBA" id="ARBA00022676"/>
    </source>
</evidence>
<keyword evidence="5" id="KW-0645">Protease</keyword>
<organism evidence="16 17">
    <name type="scientific">Butyricimonas faecalis</name>
    <dbReference type="NCBI Taxonomy" id="2093856"/>
    <lineage>
        <taxon>Bacteria</taxon>
        <taxon>Pseudomonadati</taxon>
        <taxon>Bacteroidota</taxon>
        <taxon>Bacteroidia</taxon>
        <taxon>Bacteroidales</taxon>
        <taxon>Odoribacteraceae</taxon>
        <taxon>Butyricimonas</taxon>
    </lineage>
</organism>
<dbReference type="Pfam" id="PF00912">
    <property type="entry name" value="Transgly"/>
    <property type="match status" value="1"/>
</dbReference>
<dbReference type="GO" id="GO:0008955">
    <property type="term" value="F:peptidoglycan glycosyltransferase activity"/>
    <property type="evidence" value="ECO:0007669"/>
    <property type="project" value="UniProtKB-EC"/>
</dbReference>
<dbReference type="SUPFAM" id="SSF53955">
    <property type="entry name" value="Lysozyme-like"/>
    <property type="match status" value="1"/>
</dbReference>
<keyword evidence="7" id="KW-0808">Transferase</keyword>
<evidence type="ECO:0000259" key="14">
    <source>
        <dbReference type="Pfam" id="PF00912"/>
    </source>
</evidence>
<evidence type="ECO:0000256" key="5">
    <source>
        <dbReference type="ARBA" id="ARBA00022670"/>
    </source>
</evidence>
<dbReference type="RefSeq" id="WP_106482152.1">
    <property type="nucleotide sequence ID" value="NZ_LT984899.1"/>
</dbReference>
<dbReference type="GO" id="GO:0009252">
    <property type="term" value="P:peptidoglycan biosynthetic process"/>
    <property type="evidence" value="ECO:0007669"/>
    <property type="project" value="InterPro"/>
</dbReference>
<comment type="similarity">
    <text evidence="3">In the N-terminal section; belongs to the glycosyltransferase 51 family.</text>
</comment>
<evidence type="ECO:0000259" key="13">
    <source>
        <dbReference type="Pfam" id="PF00905"/>
    </source>
</evidence>
<dbReference type="InterPro" id="IPR036950">
    <property type="entry name" value="PBP_transglycosylase"/>
</dbReference>
<dbReference type="GO" id="GO:0008658">
    <property type="term" value="F:penicillin binding"/>
    <property type="evidence" value="ECO:0007669"/>
    <property type="project" value="InterPro"/>
</dbReference>
<reference evidence="16 17" key="1">
    <citation type="submission" date="2018-10" db="EMBL/GenBank/DDBJ databases">
        <title>Butyricimonas faecalis sp. nov., isolated from human faeces and emended description of the genus Butyricimonas.</title>
        <authorList>
            <person name="Le Roy T."/>
            <person name="Van der Smissen P."/>
            <person name="Paquot A."/>
            <person name="Delzenne N."/>
            <person name="Muccioli G."/>
            <person name="Collet J.-F."/>
            <person name="Cani P.D."/>
        </authorList>
    </citation>
    <scope>NUCLEOTIDE SEQUENCE [LARGE SCALE GENOMIC DNA]</scope>
    <source>
        <strain evidence="16 17">H184</strain>
    </source>
</reference>
<evidence type="ECO:0000256" key="4">
    <source>
        <dbReference type="ARBA" id="ARBA00022645"/>
    </source>
</evidence>
<comment type="pathway">
    <text evidence="1">Cell wall biogenesis; peptidoglycan biosynthesis.</text>
</comment>
<keyword evidence="17" id="KW-1185">Reference proteome</keyword>
<dbReference type="PANTHER" id="PTHR32282:SF15">
    <property type="entry name" value="PENICILLIN-BINDING PROTEIN 1C"/>
    <property type="match status" value="1"/>
</dbReference>
<evidence type="ECO:0000259" key="15">
    <source>
        <dbReference type="Pfam" id="PF06832"/>
    </source>
</evidence>
<keyword evidence="6" id="KW-0328">Glycosyltransferase</keyword>
<keyword evidence="12" id="KW-0812">Transmembrane</keyword>
<dbReference type="InterPro" id="IPR023346">
    <property type="entry name" value="Lysozyme-like_dom_sf"/>
</dbReference>
<dbReference type="Pfam" id="PF06832">
    <property type="entry name" value="BiPBP_C"/>
    <property type="match status" value="1"/>
</dbReference>
<evidence type="ECO:0000313" key="17">
    <source>
        <dbReference type="Proteomes" id="UP000270673"/>
    </source>
</evidence>
<dbReference type="OrthoDB" id="9766909at2"/>
<dbReference type="GO" id="GO:0004180">
    <property type="term" value="F:carboxypeptidase activity"/>
    <property type="evidence" value="ECO:0007669"/>
    <property type="project" value="UniProtKB-KW"/>
</dbReference>
<feature type="domain" description="Glycosyl transferase family 51" evidence="14">
    <location>
        <begin position="57"/>
        <end position="218"/>
    </location>
</feature>
<dbReference type="Proteomes" id="UP000270673">
    <property type="component" value="Chromosome"/>
</dbReference>
<dbReference type="InterPro" id="IPR001264">
    <property type="entry name" value="Glyco_trans_51"/>
</dbReference>
<dbReference type="PANTHER" id="PTHR32282">
    <property type="entry name" value="BINDING PROTEIN TRANSPEPTIDASE, PUTATIVE-RELATED"/>
    <property type="match status" value="1"/>
</dbReference>
<sequence length="747" mass="83497">MRKYFRYGVIIVIGNILLLWFFCLPRNLFEGVSYSTVVTDRNGELLGARVADDGQWRFPPSETLPEKFVKALIEFEDHRFYAHCGVSARAIVRAIVQNLRNGRIVSGGSTLSMQVIRLSRQKPRTIWQKVVEMFMATRLEARYTKEEILRIYASHAPFGGNVVGIDAALWRYLGDSGADLSWAEAATLAVLQNAPSLIHLNKNRNALLGKRNRLLSRLHEKGELSDDDYCLAIEEPLIGEPYPMPQYTPHLVEYYNKTAHGKHTTVHIDIALQERVEELATRWCQELRLQNIRDLAVVMVEVESGEIVAYCGNSDMSFEREGKWVDIARANRSSGSILKPLLYTVALQEGIILPETLLPDVPTDFRGFTPKNFDGTYAGAIAADEALALSLNIPNVHLLKAYGVARFAETLQRAGFVSLNRSTDKYGLSLVLGGAEVCLCDVVSCYARMAACYIDTTAYAEFPLRDRVALYHTFNAMREVNRPDQMDWRRATSVQNVAWKTGTSYGSRDAWAIGVTPQYVVGVWVGNADGSGVAELTGARIAGPILFDMLNLLSYSEWFAEPCSTDGVTLKVCVHSGHLAGRYCTDTKEVLLPRNSVKSLSCPYCKEFNVSLDGLRLITDRSEPTRAERYFVLPPLMEHYYKQQHQEYIPLPTKILTNDVAGSAFHFVYPSDGSIVSVSKQMDGMRGSVVCQVVHSLSTQLFWHLDDSFIGTTSNVHKMQIQPSLGYHTITVVDGFGSLQTISIIVK</sequence>
<keyword evidence="12" id="KW-0472">Membrane</keyword>
<keyword evidence="12" id="KW-1133">Transmembrane helix</keyword>
<dbReference type="InterPro" id="IPR001460">
    <property type="entry name" value="PCN-bd_Tpept"/>
</dbReference>
<dbReference type="InterPro" id="IPR050396">
    <property type="entry name" value="Glycosyltr_51/Transpeptidase"/>
</dbReference>
<dbReference type="Gene3D" id="1.10.3810.10">
    <property type="entry name" value="Biosynthetic peptidoglycan transglycosylase-like"/>
    <property type="match status" value="1"/>
</dbReference>
<dbReference type="EMBL" id="CP032819">
    <property type="protein sequence ID" value="AZS31496.1"/>
    <property type="molecule type" value="Genomic_DNA"/>
</dbReference>
<keyword evidence="4" id="KW-0121">Carboxypeptidase</keyword>
<evidence type="ECO:0000256" key="3">
    <source>
        <dbReference type="ARBA" id="ARBA00007739"/>
    </source>
</evidence>
<dbReference type="EC" id="2.4.99.28" evidence="10"/>
<evidence type="ECO:0000256" key="2">
    <source>
        <dbReference type="ARBA" id="ARBA00007090"/>
    </source>
</evidence>
<evidence type="ECO:0000256" key="10">
    <source>
        <dbReference type="ARBA" id="ARBA00044770"/>
    </source>
</evidence>
<evidence type="ECO:0000256" key="11">
    <source>
        <dbReference type="ARBA" id="ARBA00049902"/>
    </source>
</evidence>
<evidence type="ECO:0000256" key="1">
    <source>
        <dbReference type="ARBA" id="ARBA00004752"/>
    </source>
</evidence>
<feature type="transmembrane region" description="Helical" evidence="12">
    <location>
        <begin position="7"/>
        <end position="29"/>
    </location>
</feature>
<dbReference type="InterPro" id="IPR011815">
    <property type="entry name" value="PBP_1c"/>
</dbReference>
<feature type="domain" description="Penicillin-binding protein transpeptidase" evidence="13">
    <location>
        <begin position="296"/>
        <end position="529"/>
    </location>
</feature>
<dbReference type="GO" id="GO:0030288">
    <property type="term" value="C:outer membrane-bounded periplasmic space"/>
    <property type="evidence" value="ECO:0007669"/>
    <property type="project" value="TreeGrafter"/>
</dbReference>
<dbReference type="NCBIfam" id="TIGR02073">
    <property type="entry name" value="PBP_1c"/>
    <property type="match status" value="1"/>
</dbReference>
<evidence type="ECO:0000313" key="16">
    <source>
        <dbReference type="EMBL" id="AZS31496.1"/>
    </source>
</evidence>
<name>A0A3S9VY83_9BACT</name>
<gene>
    <name evidence="16" type="primary">pbpC</name>
    <name evidence="16" type="ORF">D8S85_19395</name>
</gene>
<accession>A0A3S9VY83</accession>